<keyword evidence="3" id="KW-1185">Reference proteome</keyword>
<feature type="transmembrane region" description="Helical" evidence="1">
    <location>
        <begin position="75"/>
        <end position="97"/>
    </location>
</feature>
<name>A0A6P0CJH2_9RHOB</name>
<proteinExistence type="predicted"/>
<gene>
    <name evidence="2" type="ORF">GV827_22475</name>
</gene>
<dbReference type="Proteomes" id="UP000468591">
    <property type="component" value="Unassembled WGS sequence"/>
</dbReference>
<evidence type="ECO:0000256" key="1">
    <source>
        <dbReference type="SAM" id="Phobius"/>
    </source>
</evidence>
<feature type="transmembrane region" description="Helical" evidence="1">
    <location>
        <begin position="33"/>
        <end position="55"/>
    </location>
</feature>
<accession>A0A6P0CJH2</accession>
<protein>
    <submittedName>
        <fullName evidence="2">Oligosaccharide flippase family protein</fullName>
    </submittedName>
</protein>
<keyword evidence="1" id="KW-1133">Transmembrane helix</keyword>
<evidence type="ECO:0000313" key="3">
    <source>
        <dbReference type="Proteomes" id="UP000468591"/>
    </source>
</evidence>
<comment type="caution">
    <text evidence="2">The sequence shown here is derived from an EMBL/GenBank/DDBJ whole genome shotgun (WGS) entry which is preliminary data.</text>
</comment>
<sequence>MPGARGSALMALSSQGIRLLANLILTRLLFPEAFGLMALVTVFIVGMTMFSDMGIRPWVQQNKKGDDPLYLDTAWTLQVGRGLMLWGLTIALALPVADFFNELLLAIISPNAGVELAINGLMPTRVATAMRHLLVA</sequence>
<feature type="non-terminal residue" evidence="2">
    <location>
        <position position="136"/>
    </location>
</feature>
<keyword evidence="1" id="KW-0812">Transmembrane</keyword>
<dbReference type="AlphaFoldDB" id="A0A6P0CJH2"/>
<keyword evidence="1" id="KW-0472">Membrane</keyword>
<organism evidence="2 3">
    <name type="scientific">Sulfitobacter sediminilitoris</name>
    <dbReference type="NCBI Taxonomy" id="2698830"/>
    <lineage>
        <taxon>Bacteria</taxon>
        <taxon>Pseudomonadati</taxon>
        <taxon>Pseudomonadota</taxon>
        <taxon>Alphaproteobacteria</taxon>
        <taxon>Rhodobacterales</taxon>
        <taxon>Roseobacteraceae</taxon>
        <taxon>Sulfitobacter</taxon>
    </lineage>
</organism>
<dbReference type="EMBL" id="JAABNT010000042">
    <property type="protein sequence ID" value="NEK25135.1"/>
    <property type="molecule type" value="Genomic_DNA"/>
</dbReference>
<dbReference type="Pfam" id="PF13440">
    <property type="entry name" value="Polysacc_synt_3"/>
    <property type="match status" value="1"/>
</dbReference>
<evidence type="ECO:0000313" key="2">
    <source>
        <dbReference type="EMBL" id="NEK25135.1"/>
    </source>
</evidence>
<reference evidence="2 3" key="1">
    <citation type="submission" date="2020-01" db="EMBL/GenBank/DDBJ databases">
        <title>Sulfitobacter sediminilitoris sp. nov., isolated from a tidal flat.</title>
        <authorList>
            <person name="Park S."/>
            <person name="Yoon J.-H."/>
        </authorList>
    </citation>
    <scope>NUCLEOTIDE SEQUENCE [LARGE SCALE GENOMIC DNA]</scope>
    <source>
        <strain evidence="2 3">JBTF-M27</strain>
    </source>
</reference>